<proteinExistence type="predicted"/>
<dbReference type="EMBL" id="JNFP01000005">
    <property type="protein sequence ID" value="KIA65869.1"/>
    <property type="molecule type" value="Genomic_DNA"/>
</dbReference>
<comment type="caution">
    <text evidence="1">The sequence shown here is derived from an EMBL/GenBank/DDBJ whole genome shotgun (WGS) entry which is preliminary data.</text>
</comment>
<gene>
    <name evidence="1" type="ORF">FG87_05235</name>
</gene>
<protein>
    <recommendedName>
        <fullName evidence="3">DUF4254 domain-containing protein</fullName>
    </recommendedName>
</protein>
<accession>A0ABR4ZLP9</accession>
<dbReference type="Proteomes" id="UP000031364">
    <property type="component" value="Unassembled WGS sequence"/>
</dbReference>
<keyword evidence="2" id="KW-1185">Reference proteome</keyword>
<evidence type="ECO:0008006" key="3">
    <source>
        <dbReference type="Google" id="ProtNLM"/>
    </source>
</evidence>
<evidence type="ECO:0000313" key="2">
    <source>
        <dbReference type="Proteomes" id="UP000031364"/>
    </source>
</evidence>
<evidence type="ECO:0000313" key="1">
    <source>
        <dbReference type="EMBL" id="KIA65869.1"/>
    </source>
</evidence>
<reference evidence="1 2" key="1">
    <citation type="journal article" date="2014" name="Int. J. Syst. Evol. Microbiol.">
        <title>Nocardia vulneris sp. nov., isolated from wounds of human patients in North America.</title>
        <authorList>
            <person name="Lasker B.A."/>
            <person name="Bell M."/>
            <person name="Klenk H.P."/>
            <person name="Sproer C."/>
            <person name="Schumann C."/>
            <person name="Schumann P."/>
            <person name="Brown J.M."/>
        </authorList>
    </citation>
    <scope>NUCLEOTIDE SEQUENCE [LARGE SCALE GENOMIC DNA]</scope>
    <source>
        <strain evidence="1 2">W9851</strain>
    </source>
</reference>
<organism evidence="1 2">
    <name type="scientific">Nocardia vulneris</name>
    <dbReference type="NCBI Taxonomy" id="1141657"/>
    <lineage>
        <taxon>Bacteria</taxon>
        <taxon>Bacillati</taxon>
        <taxon>Actinomycetota</taxon>
        <taxon>Actinomycetes</taxon>
        <taxon>Mycobacteriales</taxon>
        <taxon>Nocardiaceae</taxon>
        <taxon>Nocardia</taxon>
    </lineage>
</organism>
<sequence>MATIAQLRAILAVLHIDPGDIDALATENNDPAVERAKLAALLQRVFSSELRSAVTNTPDQQELARRWTAASTQPALDGENATEQAHFDAHWLHNRIDALAPRHLSDQAPVLLDAAARAAEAAQVLLSLSSGNPHGDGTESLWQTALDDLASAFHLINDEHNAITQPIE</sequence>
<name>A0ABR4ZLP9_9NOCA</name>